<dbReference type="InterPro" id="IPR003778">
    <property type="entry name" value="CT_A_B"/>
</dbReference>
<evidence type="ECO:0000256" key="4">
    <source>
        <dbReference type="SAM" id="MobiDB-lite"/>
    </source>
</evidence>
<evidence type="ECO:0000256" key="3">
    <source>
        <dbReference type="ARBA" id="ARBA00022840"/>
    </source>
</evidence>
<dbReference type="Gene3D" id="3.30.1360.40">
    <property type="match status" value="1"/>
</dbReference>
<evidence type="ECO:0000256" key="2">
    <source>
        <dbReference type="ARBA" id="ARBA00022801"/>
    </source>
</evidence>
<dbReference type="Gene3D" id="2.40.100.10">
    <property type="entry name" value="Cyclophilin-like"/>
    <property type="match status" value="2"/>
</dbReference>
<keyword evidence="2" id="KW-0378">Hydrolase</keyword>
<feature type="region of interest" description="Disordered" evidence="4">
    <location>
        <begin position="1"/>
        <end position="45"/>
    </location>
</feature>
<evidence type="ECO:0000259" key="6">
    <source>
        <dbReference type="SMART" id="SM00797"/>
    </source>
</evidence>
<comment type="caution">
    <text evidence="7">The sequence shown here is derived from an EMBL/GenBank/DDBJ whole genome shotgun (WGS) entry which is preliminary data.</text>
</comment>
<proteinExistence type="predicted"/>
<dbReference type="InterPro" id="IPR029000">
    <property type="entry name" value="Cyclophilin-like_dom_sf"/>
</dbReference>
<gene>
    <name evidence="7" type="ORF">GCM10009824_22040</name>
</gene>
<dbReference type="PANTHER" id="PTHR43309">
    <property type="entry name" value="5-OXOPROLINASE SUBUNIT C"/>
    <property type="match status" value="1"/>
</dbReference>
<keyword evidence="1" id="KW-0547">Nucleotide-binding</keyword>
<dbReference type="SUPFAM" id="SSF50891">
    <property type="entry name" value="Cyclophilin-like"/>
    <property type="match status" value="2"/>
</dbReference>
<dbReference type="Proteomes" id="UP001500166">
    <property type="component" value="Unassembled WGS sequence"/>
</dbReference>
<keyword evidence="8" id="KW-1185">Reference proteome</keyword>
<dbReference type="InterPro" id="IPR003833">
    <property type="entry name" value="CT_C_D"/>
</dbReference>
<evidence type="ECO:0000256" key="1">
    <source>
        <dbReference type="ARBA" id="ARBA00022741"/>
    </source>
</evidence>
<dbReference type="InterPro" id="IPR052708">
    <property type="entry name" value="PxpC"/>
</dbReference>
<feature type="region of interest" description="Disordered" evidence="4">
    <location>
        <begin position="439"/>
        <end position="462"/>
    </location>
</feature>
<dbReference type="SMART" id="SM00796">
    <property type="entry name" value="AHS1"/>
    <property type="match status" value="1"/>
</dbReference>
<keyword evidence="3" id="KW-0067">ATP-binding</keyword>
<dbReference type="PANTHER" id="PTHR43309:SF3">
    <property type="entry name" value="5-OXOPROLINASE SUBUNIT C"/>
    <property type="match status" value="1"/>
</dbReference>
<dbReference type="Pfam" id="PF02682">
    <property type="entry name" value="CT_C_D"/>
    <property type="match status" value="1"/>
</dbReference>
<feature type="compositionally biased region" description="Polar residues" evidence="4">
    <location>
        <begin position="1"/>
        <end position="12"/>
    </location>
</feature>
<dbReference type="RefSeq" id="WP_344225099.1">
    <property type="nucleotide sequence ID" value="NZ_BAAAQA010000023.1"/>
</dbReference>
<reference evidence="7 8" key="1">
    <citation type="journal article" date="2019" name="Int. J. Syst. Evol. Microbiol.">
        <title>The Global Catalogue of Microorganisms (GCM) 10K type strain sequencing project: providing services to taxonomists for standard genome sequencing and annotation.</title>
        <authorList>
            <consortium name="The Broad Institute Genomics Platform"/>
            <consortium name="The Broad Institute Genome Sequencing Center for Infectious Disease"/>
            <person name="Wu L."/>
            <person name="Ma J."/>
        </authorList>
    </citation>
    <scope>NUCLEOTIDE SEQUENCE [LARGE SCALE GENOMIC DNA]</scope>
    <source>
        <strain evidence="7 8">JCM 15914</strain>
    </source>
</reference>
<dbReference type="NCBIfam" id="TIGR00724">
    <property type="entry name" value="urea_amlyse_rel"/>
    <property type="match status" value="1"/>
</dbReference>
<dbReference type="SMART" id="SM00797">
    <property type="entry name" value="AHS2"/>
    <property type="match status" value="1"/>
</dbReference>
<dbReference type="EMBL" id="BAAAQA010000023">
    <property type="protein sequence ID" value="GAA2120394.1"/>
    <property type="molecule type" value="Genomic_DNA"/>
</dbReference>
<name>A0ABN2Y333_9MICC</name>
<accession>A0ABN2Y333</accession>
<feature type="domain" description="Carboxyltransferase" evidence="6">
    <location>
        <begin position="297"/>
        <end position="584"/>
    </location>
</feature>
<evidence type="ECO:0000313" key="7">
    <source>
        <dbReference type="EMBL" id="GAA2120394.1"/>
    </source>
</evidence>
<feature type="domain" description="Carboxyltransferase" evidence="5">
    <location>
        <begin position="50"/>
        <end position="239"/>
    </location>
</feature>
<evidence type="ECO:0000313" key="8">
    <source>
        <dbReference type="Proteomes" id="UP001500166"/>
    </source>
</evidence>
<sequence length="584" mass="60858">MSPDASSTQGGSASRDRSVEQTPPGLLNASGGPDASPHPSRSSGSIASELPLRWAGTRAFLIECSSLKEVMRWHTQLSAHPYPGQLDVLAAAETVLLTFSTHAAARKAASDVVTARLDHADAATGKTVEIDVIYDGEDLAEVGELTGLGERGVIEAHTGTEWTAAFGGFAPGFAYLVAPGDPLEVPRRDSPRTAVPTGSVALAGRFSAVYPQRSPGGWQLIGHTNAPLWDVNREEPSLIRPGDTVKYRAVRELAEVTNDRAASAESDATEEVTRALVIEDPGMQSLLQDTGRPGLGDLGVVASGAADHASPAQANRLVGNSPDAAVIETMLGGLSVTARGHHVVALTGAPVPARIEGPNGNRSVSINAPFALYDGERLTLDAPSAGLRSYLAVRGGFATVEVLGSRSTDVMSGIGPEPLESGDELPVPNVAAGRAVGDPENPAVAFPETDEPTVLRVTPGPRDDWFTPEALKTFSSQEWTVSSQSNRVGVRFEPPADDNRLERSREGELASEGVVAGSLQVPHSGVPVLFLADHPVTGGYPVIAVVVPEDLPRAAQLPPGVSVRFTIIDSPRPANAPQTSGESA</sequence>
<evidence type="ECO:0000259" key="5">
    <source>
        <dbReference type="SMART" id="SM00796"/>
    </source>
</evidence>
<organism evidence="7 8">
    <name type="scientific">Kocuria atrinae</name>
    <dbReference type="NCBI Taxonomy" id="592377"/>
    <lineage>
        <taxon>Bacteria</taxon>
        <taxon>Bacillati</taxon>
        <taxon>Actinomycetota</taxon>
        <taxon>Actinomycetes</taxon>
        <taxon>Micrococcales</taxon>
        <taxon>Micrococcaceae</taxon>
        <taxon>Kocuria</taxon>
    </lineage>
</organism>
<protein>
    <submittedName>
        <fullName evidence="7">5-oxoprolinase/urea amidolyase family protein</fullName>
    </submittedName>
</protein>
<dbReference type="Pfam" id="PF02626">
    <property type="entry name" value="CT_A_B"/>
    <property type="match status" value="1"/>
</dbReference>